<dbReference type="PANTHER" id="PTHR30185:SF12">
    <property type="entry name" value="TRANSCRIPTIONAL REGULATOR MANR"/>
    <property type="match status" value="1"/>
</dbReference>
<feature type="domain" description="PTS EIIA type-2" evidence="6">
    <location>
        <begin position="501"/>
        <end position="641"/>
    </location>
</feature>
<evidence type="ECO:0000256" key="1">
    <source>
        <dbReference type="ARBA" id="ARBA00022679"/>
    </source>
</evidence>
<evidence type="ECO:0000259" key="6">
    <source>
        <dbReference type="PROSITE" id="PS51094"/>
    </source>
</evidence>
<dbReference type="Pfam" id="PF08279">
    <property type="entry name" value="HTH_11"/>
    <property type="match status" value="1"/>
</dbReference>
<evidence type="ECO:0000313" key="10">
    <source>
        <dbReference type="Proteomes" id="UP000276770"/>
    </source>
</evidence>
<dbReference type="PROSITE" id="PS51099">
    <property type="entry name" value="PTS_EIIB_TYPE_2"/>
    <property type="match status" value="1"/>
</dbReference>
<dbReference type="InterPro" id="IPR036388">
    <property type="entry name" value="WH-like_DNA-bd_sf"/>
</dbReference>
<keyword evidence="5" id="KW-0804">Transcription</keyword>
<dbReference type="CDD" id="cd00211">
    <property type="entry name" value="PTS_IIA_fru"/>
    <property type="match status" value="1"/>
</dbReference>
<accession>A0A3L7JU27</accession>
<evidence type="ECO:0000313" key="9">
    <source>
        <dbReference type="EMBL" id="RLQ93795.1"/>
    </source>
</evidence>
<protein>
    <submittedName>
        <fullName evidence="9">PRD domain-containing protein</fullName>
    </submittedName>
</protein>
<evidence type="ECO:0000259" key="7">
    <source>
        <dbReference type="PROSITE" id="PS51099"/>
    </source>
</evidence>
<dbReference type="OrthoDB" id="3175596at2"/>
<evidence type="ECO:0000256" key="4">
    <source>
        <dbReference type="ARBA" id="ARBA00023159"/>
    </source>
</evidence>
<feature type="domain" description="PRD" evidence="8">
    <location>
        <begin position="181"/>
        <end position="286"/>
    </location>
</feature>
<dbReference type="InterPro" id="IPR036634">
    <property type="entry name" value="PRD_sf"/>
</dbReference>
<name>A0A3L7JU27_9BACI</name>
<keyword evidence="10" id="KW-1185">Reference proteome</keyword>
<dbReference type="GO" id="GO:0006355">
    <property type="term" value="P:regulation of DNA-templated transcription"/>
    <property type="evidence" value="ECO:0007669"/>
    <property type="project" value="InterPro"/>
</dbReference>
<feature type="domain" description="PTS EIIB type-2" evidence="7">
    <location>
        <begin position="400"/>
        <end position="491"/>
    </location>
</feature>
<reference evidence="9 10" key="1">
    <citation type="submission" date="2018-10" db="EMBL/GenBank/DDBJ databases">
        <title>Falsibacillus sp. genome draft.</title>
        <authorList>
            <person name="Shi S."/>
        </authorList>
    </citation>
    <scope>NUCLEOTIDE SEQUENCE [LARGE SCALE GENOMIC DNA]</scope>
    <source>
        <strain evidence="9 10">GY 10110</strain>
    </source>
</reference>
<dbReference type="SUPFAM" id="SSF55804">
    <property type="entry name" value="Phoshotransferase/anion transport protein"/>
    <property type="match status" value="1"/>
</dbReference>
<dbReference type="InterPro" id="IPR050661">
    <property type="entry name" value="BglG_antiterminators"/>
</dbReference>
<dbReference type="SUPFAM" id="SSF52794">
    <property type="entry name" value="PTS system IIB component-like"/>
    <property type="match status" value="1"/>
</dbReference>
<dbReference type="RefSeq" id="WP_121681677.1">
    <property type="nucleotide sequence ID" value="NZ_RCVZ01000012.1"/>
</dbReference>
<dbReference type="Gene3D" id="3.40.930.10">
    <property type="entry name" value="Mannitol-specific EII, Chain A"/>
    <property type="match status" value="1"/>
</dbReference>
<dbReference type="EMBL" id="RCVZ01000012">
    <property type="protein sequence ID" value="RLQ93795.1"/>
    <property type="molecule type" value="Genomic_DNA"/>
</dbReference>
<dbReference type="InterPro" id="IPR013011">
    <property type="entry name" value="PTS_EIIB_2"/>
</dbReference>
<keyword evidence="3" id="KW-0805">Transcription regulation</keyword>
<dbReference type="InterPro" id="IPR013196">
    <property type="entry name" value="HTH_11"/>
</dbReference>
<proteinExistence type="predicted"/>
<gene>
    <name evidence="9" type="ORF">D9X91_16115</name>
</gene>
<dbReference type="InterPro" id="IPR036095">
    <property type="entry name" value="PTS_EIIB-like_sf"/>
</dbReference>
<dbReference type="Pfam" id="PF00359">
    <property type="entry name" value="PTS_EIIA_2"/>
    <property type="match status" value="1"/>
</dbReference>
<evidence type="ECO:0000259" key="8">
    <source>
        <dbReference type="PROSITE" id="PS51372"/>
    </source>
</evidence>
<dbReference type="GO" id="GO:0008982">
    <property type="term" value="F:protein-N(PI)-phosphohistidine-sugar phosphotransferase activity"/>
    <property type="evidence" value="ECO:0007669"/>
    <property type="project" value="InterPro"/>
</dbReference>
<dbReference type="InterPro" id="IPR011608">
    <property type="entry name" value="PRD"/>
</dbReference>
<dbReference type="PROSITE" id="PS51094">
    <property type="entry name" value="PTS_EIIA_TYPE_2"/>
    <property type="match status" value="1"/>
</dbReference>
<evidence type="ECO:0000256" key="3">
    <source>
        <dbReference type="ARBA" id="ARBA00023015"/>
    </source>
</evidence>
<dbReference type="Gene3D" id="1.10.1790.10">
    <property type="entry name" value="PRD domain"/>
    <property type="match status" value="2"/>
</dbReference>
<sequence>MNQRQRAILRQLLANKGEPVLVQDLAVMAGCSEKTIRNDFHAIQGRLSENTSIKLVRKPGVGVFLEGNEIEEGKLFEELNSFPHINKADEGSRAVDIAFQLIMSSEPLTLEQLAAKHFVNKAVIKKDLDGIEKWLREMNLMLAARQKVGIQVTGLEKDRRKALANLPALIHSSTLNLLKEKFSSYEMDIVQTELKDLQQKYSLSFTDETMEHLLIHVLFLIKRTKLKYPITISPHEHERIKEKMEYQWAKHFLRKLEIIFIVHFPEEEIIYLALHFLGSKQRYQSDKVEHPEGPELVPFLIKKMSEATSLSFELDQALIDGLSVHITPVLNRLNYGLAVSNPMLNDIKKMYPYIFDVVMTVIDEANNVFSLQIPEEEGAYLTLHFQTSIERLQKRDGRMKEVVIVCHMGIGMSQLLRTKLERKFHSIRVIDCIGKLELLSFIKKYPVDFVISTIDLKGLKDTPYIVVSPLLDVVEEQQLGHFIEQLSRTESEVGKKSVMSAFLEPDLIFLDCNVEHPYELIEFMAEALVKRGYVGKDYPHSALSRERMSATTIGSGIAIPHGSPKMVHSSVIAAAALKKPLKWGTELVSLVFMIAIRPDEKDKTKDLFRELSELTERPEVVQAAVHEMDQKIFLEHLLKKSR</sequence>
<keyword evidence="1" id="KW-0808">Transferase</keyword>
<organism evidence="9 10">
    <name type="scientific">Falsibacillus albus</name>
    <dbReference type="NCBI Taxonomy" id="2478915"/>
    <lineage>
        <taxon>Bacteria</taxon>
        <taxon>Bacillati</taxon>
        <taxon>Bacillota</taxon>
        <taxon>Bacilli</taxon>
        <taxon>Bacillales</taxon>
        <taxon>Bacillaceae</taxon>
        <taxon>Falsibacillus</taxon>
    </lineage>
</organism>
<dbReference type="Gene3D" id="3.40.50.2300">
    <property type="match status" value="1"/>
</dbReference>
<dbReference type="PROSITE" id="PS51372">
    <property type="entry name" value="PRD_2"/>
    <property type="match status" value="2"/>
</dbReference>
<dbReference type="InterPro" id="IPR007737">
    <property type="entry name" value="Mga_HTH"/>
</dbReference>
<dbReference type="InterPro" id="IPR016152">
    <property type="entry name" value="PTrfase/Anion_transptr"/>
</dbReference>
<dbReference type="SUPFAM" id="SSF63520">
    <property type="entry name" value="PTS-regulatory domain, PRD"/>
    <property type="match status" value="2"/>
</dbReference>
<evidence type="ECO:0000256" key="2">
    <source>
        <dbReference type="ARBA" id="ARBA00022737"/>
    </source>
</evidence>
<dbReference type="CDD" id="cd05568">
    <property type="entry name" value="PTS_IIB_bgl_like"/>
    <property type="match status" value="1"/>
</dbReference>
<feature type="domain" description="PRD" evidence="8">
    <location>
        <begin position="288"/>
        <end position="395"/>
    </location>
</feature>
<dbReference type="Proteomes" id="UP000276770">
    <property type="component" value="Unassembled WGS sequence"/>
</dbReference>
<evidence type="ECO:0000256" key="5">
    <source>
        <dbReference type="ARBA" id="ARBA00023163"/>
    </source>
</evidence>
<keyword evidence="2" id="KW-0677">Repeat</keyword>
<dbReference type="Pfam" id="PF05043">
    <property type="entry name" value="Mga"/>
    <property type="match status" value="1"/>
</dbReference>
<dbReference type="InterPro" id="IPR002178">
    <property type="entry name" value="PTS_EIIA_type-2_dom"/>
</dbReference>
<dbReference type="AlphaFoldDB" id="A0A3L7JU27"/>
<dbReference type="PROSITE" id="PS00372">
    <property type="entry name" value="PTS_EIIA_TYPE_2_HIS"/>
    <property type="match status" value="1"/>
</dbReference>
<dbReference type="Gene3D" id="1.10.10.10">
    <property type="entry name" value="Winged helix-like DNA-binding domain superfamily/Winged helix DNA-binding domain"/>
    <property type="match status" value="1"/>
</dbReference>
<dbReference type="Pfam" id="PF00874">
    <property type="entry name" value="PRD"/>
    <property type="match status" value="2"/>
</dbReference>
<dbReference type="GO" id="GO:0009401">
    <property type="term" value="P:phosphoenolpyruvate-dependent sugar phosphotransferase system"/>
    <property type="evidence" value="ECO:0007669"/>
    <property type="project" value="InterPro"/>
</dbReference>
<dbReference type="PANTHER" id="PTHR30185">
    <property type="entry name" value="CRYPTIC BETA-GLUCOSIDE BGL OPERON ANTITERMINATOR"/>
    <property type="match status" value="1"/>
</dbReference>
<keyword evidence="4" id="KW-0010">Activator</keyword>
<comment type="caution">
    <text evidence="9">The sequence shown here is derived from an EMBL/GenBank/DDBJ whole genome shotgun (WGS) entry which is preliminary data.</text>
</comment>